<dbReference type="GO" id="GO:0046872">
    <property type="term" value="F:metal ion binding"/>
    <property type="evidence" value="ECO:0007669"/>
    <property type="project" value="UniProtKB-KW"/>
</dbReference>
<sequence length="294" mass="32647">MKKLYQTWPFNFGAIHKQDFQKAKVVIIPVPYDSTDSMVSMHCGARNGPYAIILSSRFMDELLEDKSQKKLTGLKSTDIFTLDEAVLSKNSPKEAIGGVRQAISDEIVKHNKIPLMLGGEHSITLGAVMALKEKYPDLSILQLDAHTDLMEEHESTFYSHACVMRRIADLDVPIVQVGIRNINTEISDYLKEKKLKHTYFAPDIPPISKILKGLTKNVYLTVDLDVFDSSIMPSVATPEPGGLGWYEVLNLIQGAAKQKNIVGADVMELCPIPGFEAPNFLAAKLVYKIICAII</sequence>
<dbReference type="PANTHER" id="PTHR11358">
    <property type="entry name" value="ARGINASE/AGMATINASE"/>
    <property type="match status" value="1"/>
</dbReference>
<evidence type="ECO:0000256" key="1">
    <source>
        <dbReference type="ARBA" id="ARBA00009227"/>
    </source>
</evidence>
<feature type="binding site" evidence="4">
    <location>
        <position position="121"/>
    </location>
    <ligand>
        <name>Mn(2+)</name>
        <dbReference type="ChEBI" id="CHEBI:29035"/>
        <label>1</label>
    </ligand>
</feature>
<proteinExistence type="inferred from homology"/>
<accession>A0A1F4UQ85</accession>
<dbReference type="SUPFAM" id="SSF52768">
    <property type="entry name" value="Arginase/deacetylase"/>
    <property type="match status" value="1"/>
</dbReference>
<keyword evidence="2 4" id="KW-0479">Metal-binding</keyword>
<dbReference type="GO" id="GO:0033389">
    <property type="term" value="P:putrescine biosynthetic process from arginine, via agmatine"/>
    <property type="evidence" value="ECO:0007669"/>
    <property type="project" value="TreeGrafter"/>
</dbReference>
<dbReference type="CDD" id="cd11593">
    <property type="entry name" value="Agmatinase-like_2"/>
    <property type="match status" value="1"/>
</dbReference>
<dbReference type="EMBL" id="MEUX01000022">
    <property type="protein sequence ID" value="OGC47052.1"/>
    <property type="molecule type" value="Genomic_DNA"/>
</dbReference>
<feature type="binding site" evidence="4">
    <location>
        <position position="223"/>
    </location>
    <ligand>
        <name>Mn(2+)</name>
        <dbReference type="ChEBI" id="CHEBI:29035"/>
        <label>1</label>
    </ligand>
</feature>
<feature type="binding site" evidence="4">
    <location>
        <position position="148"/>
    </location>
    <ligand>
        <name>Mn(2+)</name>
        <dbReference type="ChEBI" id="CHEBI:29035"/>
        <label>1</label>
    </ligand>
</feature>
<keyword evidence="4" id="KW-0464">Manganese</keyword>
<dbReference type="Gene3D" id="3.40.800.10">
    <property type="entry name" value="Ureohydrolase domain"/>
    <property type="match status" value="1"/>
</dbReference>
<name>A0A1F4UQ85_UNCKA</name>
<dbReference type="PROSITE" id="PS51409">
    <property type="entry name" value="ARGINASE_2"/>
    <property type="match status" value="1"/>
</dbReference>
<comment type="caution">
    <text evidence="5">The sequence shown here is derived from an EMBL/GenBank/DDBJ whole genome shotgun (WGS) entry which is preliminary data.</text>
</comment>
<reference evidence="5 6" key="1">
    <citation type="journal article" date="2016" name="Nat. Commun.">
        <title>Thousands of microbial genomes shed light on interconnected biogeochemical processes in an aquifer system.</title>
        <authorList>
            <person name="Anantharaman K."/>
            <person name="Brown C.T."/>
            <person name="Hug L.A."/>
            <person name="Sharon I."/>
            <person name="Castelle C.J."/>
            <person name="Probst A.J."/>
            <person name="Thomas B.C."/>
            <person name="Singh A."/>
            <person name="Wilkins M.J."/>
            <person name="Karaoz U."/>
            <person name="Brodie E.L."/>
            <person name="Williams K.H."/>
            <person name="Hubbard S.S."/>
            <person name="Banfield J.F."/>
        </authorList>
    </citation>
    <scope>NUCLEOTIDE SEQUENCE [LARGE SCALE GENOMIC DNA]</scope>
</reference>
<dbReference type="InterPro" id="IPR006035">
    <property type="entry name" value="Ureohydrolase"/>
</dbReference>
<evidence type="ECO:0000256" key="3">
    <source>
        <dbReference type="ARBA" id="ARBA00022801"/>
    </source>
</evidence>
<evidence type="ECO:0000313" key="6">
    <source>
        <dbReference type="Proteomes" id="UP000176444"/>
    </source>
</evidence>
<evidence type="ECO:0000256" key="4">
    <source>
        <dbReference type="PIRSR" id="PIRSR036979-1"/>
    </source>
</evidence>
<comment type="similarity">
    <text evidence="1">Belongs to the arginase family. Agmatinase subfamily.</text>
</comment>
<evidence type="ECO:0000256" key="2">
    <source>
        <dbReference type="ARBA" id="ARBA00022723"/>
    </source>
</evidence>
<dbReference type="PIRSF" id="PIRSF036979">
    <property type="entry name" value="Arginase"/>
    <property type="match status" value="1"/>
</dbReference>
<organism evidence="5 6">
    <name type="scientific">candidate division WWE3 bacterium RIFCSPHIGHO2_01_FULL_35_17</name>
    <dbReference type="NCBI Taxonomy" id="1802614"/>
    <lineage>
        <taxon>Bacteria</taxon>
        <taxon>Katanobacteria</taxon>
    </lineage>
</organism>
<gene>
    <name evidence="5" type="ORF">A2713_01680</name>
</gene>
<dbReference type="Proteomes" id="UP000176444">
    <property type="component" value="Unassembled WGS sequence"/>
</dbReference>
<comment type="cofactor">
    <cofactor evidence="4">
        <name>Mn(2+)</name>
        <dbReference type="ChEBI" id="CHEBI:29035"/>
    </cofactor>
    <text evidence="4">Binds 2 manganese ions per subunit.</text>
</comment>
<feature type="binding site" evidence="4">
    <location>
        <position position="144"/>
    </location>
    <ligand>
        <name>Mn(2+)</name>
        <dbReference type="ChEBI" id="CHEBI:29035"/>
        <label>1</label>
    </ligand>
</feature>
<dbReference type="PANTHER" id="PTHR11358:SF26">
    <property type="entry name" value="GUANIDINO ACID HYDROLASE, MITOCHONDRIAL"/>
    <property type="match status" value="1"/>
</dbReference>
<dbReference type="InterPro" id="IPR023696">
    <property type="entry name" value="Ureohydrolase_dom_sf"/>
</dbReference>
<dbReference type="AlphaFoldDB" id="A0A1F4UQ85"/>
<evidence type="ECO:0000313" key="5">
    <source>
        <dbReference type="EMBL" id="OGC47052.1"/>
    </source>
</evidence>
<dbReference type="NCBIfam" id="TIGR01230">
    <property type="entry name" value="agmatinase"/>
    <property type="match status" value="1"/>
</dbReference>
<dbReference type="Pfam" id="PF00491">
    <property type="entry name" value="Arginase"/>
    <property type="match status" value="1"/>
</dbReference>
<feature type="binding site" evidence="4">
    <location>
        <position position="146"/>
    </location>
    <ligand>
        <name>Mn(2+)</name>
        <dbReference type="ChEBI" id="CHEBI:29035"/>
        <label>1</label>
    </ligand>
</feature>
<dbReference type="GO" id="GO:0008783">
    <property type="term" value="F:agmatinase activity"/>
    <property type="evidence" value="ECO:0007669"/>
    <property type="project" value="TreeGrafter"/>
</dbReference>
<feature type="binding site" evidence="4">
    <location>
        <position position="225"/>
    </location>
    <ligand>
        <name>Mn(2+)</name>
        <dbReference type="ChEBI" id="CHEBI:29035"/>
        <label>1</label>
    </ligand>
</feature>
<dbReference type="InterPro" id="IPR005925">
    <property type="entry name" value="Agmatinase-rel"/>
</dbReference>
<protein>
    <submittedName>
        <fullName evidence="5">Agmatinase</fullName>
    </submittedName>
</protein>
<keyword evidence="3" id="KW-0378">Hydrolase</keyword>